<dbReference type="PRINTS" id="PR00455">
    <property type="entry name" value="HTHTETR"/>
</dbReference>
<gene>
    <name evidence="6" type="ORF">DFR67_112160</name>
</gene>
<dbReference type="SUPFAM" id="SSF46689">
    <property type="entry name" value="Homeodomain-like"/>
    <property type="match status" value="1"/>
</dbReference>
<feature type="domain" description="HTH tetR-type" evidence="5">
    <location>
        <begin position="22"/>
        <end position="82"/>
    </location>
</feature>
<protein>
    <submittedName>
        <fullName evidence="6">TetR family transcriptional regulator</fullName>
    </submittedName>
</protein>
<evidence type="ECO:0000256" key="1">
    <source>
        <dbReference type="ARBA" id="ARBA00023015"/>
    </source>
</evidence>
<dbReference type="Pfam" id="PF00440">
    <property type="entry name" value="TetR_N"/>
    <property type="match status" value="1"/>
</dbReference>
<dbReference type="AlphaFoldDB" id="A0A318RHX4"/>
<comment type="caution">
    <text evidence="6">The sequence shown here is derived from an EMBL/GenBank/DDBJ whole genome shotgun (WGS) entry which is preliminary data.</text>
</comment>
<reference evidence="6 7" key="1">
    <citation type="submission" date="2018-06" db="EMBL/GenBank/DDBJ databases">
        <title>Genomic Encyclopedia of Type Strains, Phase IV (KMG-IV): sequencing the most valuable type-strain genomes for metagenomic binning, comparative biology and taxonomic classification.</title>
        <authorList>
            <person name="Goeker M."/>
        </authorList>
    </citation>
    <scope>NUCLEOTIDE SEQUENCE [LARGE SCALE GENOMIC DNA]</scope>
    <source>
        <strain evidence="6 7">DSM 45521</strain>
    </source>
</reference>
<evidence type="ECO:0000259" key="5">
    <source>
        <dbReference type="PROSITE" id="PS50977"/>
    </source>
</evidence>
<accession>A0A318RHX4</accession>
<dbReference type="PROSITE" id="PS50977">
    <property type="entry name" value="HTH_TETR_2"/>
    <property type="match status" value="1"/>
</dbReference>
<sequence length="204" mass="22668">MTQQASTTAAATLSSELPAWQQARRLRIIKAANAALKEQEYEQIQIRDVAQDAGVALGTLYRYFSSKEHLYAAVLLDWAAPAYARSGEDLSEHQIRAKMNAVISSFERRQHFFQVHVILQSSADTNAKALLGQFFTVCQNTLADDFARLGPGAAEDAAIMLWSIINTALTSAVYHDGTMEDVHRLCNRFMDFIFGPVEQAPVEN</sequence>
<evidence type="ECO:0000256" key="3">
    <source>
        <dbReference type="ARBA" id="ARBA00023163"/>
    </source>
</evidence>
<dbReference type="GO" id="GO:0000976">
    <property type="term" value="F:transcription cis-regulatory region binding"/>
    <property type="evidence" value="ECO:0007669"/>
    <property type="project" value="TreeGrafter"/>
</dbReference>
<dbReference type="InterPro" id="IPR001647">
    <property type="entry name" value="HTH_TetR"/>
</dbReference>
<evidence type="ECO:0000256" key="2">
    <source>
        <dbReference type="ARBA" id="ARBA00023125"/>
    </source>
</evidence>
<dbReference type="PANTHER" id="PTHR30055:SF234">
    <property type="entry name" value="HTH-TYPE TRANSCRIPTIONAL REGULATOR BETI"/>
    <property type="match status" value="1"/>
</dbReference>
<dbReference type="InterPro" id="IPR009057">
    <property type="entry name" value="Homeodomain-like_sf"/>
</dbReference>
<dbReference type="Gene3D" id="1.10.357.10">
    <property type="entry name" value="Tetracycline Repressor, domain 2"/>
    <property type="match status" value="1"/>
</dbReference>
<dbReference type="RefSeq" id="WP_110471326.1">
    <property type="nucleotide sequence ID" value="NZ_QJSP01000012.1"/>
</dbReference>
<keyword evidence="3" id="KW-0804">Transcription</keyword>
<organism evidence="6 7">
    <name type="scientific">Williamsia limnetica</name>
    <dbReference type="NCBI Taxonomy" id="882452"/>
    <lineage>
        <taxon>Bacteria</taxon>
        <taxon>Bacillati</taxon>
        <taxon>Actinomycetota</taxon>
        <taxon>Actinomycetes</taxon>
        <taxon>Mycobacteriales</taxon>
        <taxon>Nocardiaceae</taxon>
        <taxon>Williamsia</taxon>
    </lineage>
</organism>
<feature type="DNA-binding region" description="H-T-H motif" evidence="4">
    <location>
        <begin position="45"/>
        <end position="64"/>
    </location>
</feature>
<dbReference type="GO" id="GO:0003700">
    <property type="term" value="F:DNA-binding transcription factor activity"/>
    <property type="evidence" value="ECO:0007669"/>
    <property type="project" value="TreeGrafter"/>
</dbReference>
<dbReference type="PANTHER" id="PTHR30055">
    <property type="entry name" value="HTH-TYPE TRANSCRIPTIONAL REGULATOR RUTR"/>
    <property type="match status" value="1"/>
</dbReference>
<dbReference type="EMBL" id="QJSP01000012">
    <property type="protein sequence ID" value="PYE14698.1"/>
    <property type="molecule type" value="Genomic_DNA"/>
</dbReference>
<dbReference type="InterPro" id="IPR050109">
    <property type="entry name" value="HTH-type_TetR-like_transc_reg"/>
</dbReference>
<dbReference type="OrthoDB" id="4537491at2"/>
<evidence type="ECO:0000313" key="6">
    <source>
        <dbReference type="EMBL" id="PYE14698.1"/>
    </source>
</evidence>
<keyword evidence="7" id="KW-1185">Reference proteome</keyword>
<dbReference type="Proteomes" id="UP000247591">
    <property type="component" value="Unassembled WGS sequence"/>
</dbReference>
<evidence type="ECO:0000313" key="7">
    <source>
        <dbReference type="Proteomes" id="UP000247591"/>
    </source>
</evidence>
<name>A0A318RHX4_WILLI</name>
<keyword evidence="1" id="KW-0805">Transcription regulation</keyword>
<keyword evidence="2 4" id="KW-0238">DNA-binding</keyword>
<evidence type="ECO:0000256" key="4">
    <source>
        <dbReference type="PROSITE-ProRule" id="PRU00335"/>
    </source>
</evidence>
<proteinExistence type="predicted"/>